<dbReference type="Pfam" id="PF07232">
    <property type="entry name" value="DUF1424"/>
    <property type="match status" value="1"/>
</dbReference>
<dbReference type="InterPro" id="IPR009870">
    <property type="entry name" value="DUF1424"/>
</dbReference>
<name>A0ABD5YVL2_9EURY</name>
<evidence type="ECO:0000256" key="1">
    <source>
        <dbReference type="SAM" id="MobiDB-lite"/>
    </source>
</evidence>
<reference evidence="2 3" key="1">
    <citation type="journal article" date="2019" name="Int. J. Syst. Evol. Microbiol.">
        <title>The Global Catalogue of Microorganisms (GCM) 10K type strain sequencing project: providing services to taxonomists for standard genome sequencing and annotation.</title>
        <authorList>
            <consortium name="The Broad Institute Genomics Platform"/>
            <consortium name="The Broad Institute Genome Sequencing Center for Infectious Disease"/>
            <person name="Wu L."/>
            <person name="Ma J."/>
        </authorList>
    </citation>
    <scope>NUCLEOTIDE SEQUENCE [LARGE SCALE GENOMIC DNA]</scope>
    <source>
        <strain evidence="2 3">RDMS1</strain>
    </source>
</reference>
<proteinExistence type="predicted"/>
<dbReference type="Proteomes" id="UP001596417">
    <property type="component" value="Unassembled WGS sequence"/>
</dbReference>
<evidence type="ECO:0000313" key="2">
    <source>
        <dbReference type="EMBL" id="MFC7192034.1"/>
    </source>
</evidence>
<accession>A0ABD5YVL2</accession>
<dbReference type="EMBL" id="JBHTAX010000003">
    <property type="protein sequence ID" value="MFC7192034.1"/>
    <property type="molecule type" value="Genomic_DNA"/>
</dbReference>
<organism evidence="2 3">
    <name type="scientific">Halocatena marina</name>
    <dbReference type="NCBI Taxonomy" id="2934937"/>
    <lineage>
        <taxon>Archaea</taxon>
        <taxon>Methanobacteriati</taxon>
        <taxon>Methanobacteriota</taxon>
        <taxon>Stenosarchaea group</taxon>
        <taxon>Halobacteria</taxon>
        <taxon>Halobacteriales</taxon>
        <taxon>Natronomonadaceae</taxon>
        <taxon>Halocatena</taxon>
    </lineage>
</organism>
<evidence type="ECO:0000313" key="3">
    <source>
        <dbReference type="Proteomes" id="UP001596417"/>
    </source>
</evidence>
<sequence length="351" mass="39763">MESGRKLRRECTREIRNGDGSMKSRLVSGVLKAFLRWFYDVEGSSIHLESNEGDELEIDLPNSYNEQKGKEWYARLKDLEREFDREAEDPHTTMLTFSSSSTNEDGMLRPPGDHLRELQESWSPSVRRELQRQMSDAGFDRYDPDEEQARWWEYVTVVEPHGSSGGVASGYGHFHTAVFTSHEVKKEMFVPVIRKHVKKCEYAQHAAHNCYHPDPSKRPISINQVTGDSESGLGNLGSYLSEYIGGFSGPPNEREVFELVFQSVCWSTATQRVRFSNGANQLSRQGHARRTEPDKITDEEWTAVAIENSEGETYPVAQKGGQDWMVEILNGPPIAPDRPGDRADRGAPPPD</sequence>
<keyword evidence="3" id="KW-1185">Reference proteome</keyword>
<protein>
    <submittedName>
        <fullName evidence="2">Uncharacterized protein</fullName>
    </submittedName>
</protein>
<dbReference type="RefSeq" id="WP_390206619.1">
    <property type="nucleotide sequence ID" value="NZ_JBHTAX010000003.1"/>
</dbReference>
<dbReference type="AlphaFoldDB" id="A0ABD5YVL2"/>
<feature type="region of interest" description="Disordered" evidence="1">
    <location>
        <begin position="330"/>
        <end position="351"/>
    </location>
</feature>
<feature type="compositionally biased region" description="Polar residues" evidence="1">
    <location>
        <begin position="93"/>
        <end position="104"/>
    </location>
</feature>
<comment type="caution">
    <text evidence="2">The sequence shown here is derived from an EMBL/GenBank/DDBJ whole genome shotgun (WGS) entry which is preliminary data.</text>
</comment>
<feature type="region of interest" description="Disordered" evidence="1">
    <location>
        <begin position="84"/>
        <end position="129"/>
    </location>
</feature>
<gene>
    <name evidence="2" type="ORF">ACFQL7_21005</name>
</gene>